<protein>
    <submittedName>
        <fullName evidence="6">LysR family transcriptional regulator</fullName>
    </submittedName>
</protein>
<evidence type="ECO:0000313" key="6">
    <source>
        <dbReference type="EMBL" id="MXN45561.1"/>
    </source>
</evidence>
<dbReference type="GO" id="GO:0003700">
    <property type="term" value="F:DNA-binding transcription factor activity"/>
    <property type="evidence" value="ECO:0007669"/>
    <property type="project" value="InterPro"/>
</dbReference>
<dbReference type="PANTHER" id="PTHR30579">
    <property type="entry name" value="TRANSCRIPTIONAL REGULATOR"/>
    <property type="match status" value="1"/>
</dbReference>
<evidence type="ECO:0000259" key="5">
    <source>
        <dbReference type="PROSITE" id="PS50931"/>
    </source>
</evidence>
<dbReference type="AlphaFoldDB" id="A0A6N8SA67"/>
<dbReference type="InterPro" id="IPR050176">
    <property type="entry name" value="LTTR"/>
</dbReference>
<dbReference type="PROSITE" id="PS50931">
    <property type="entry name" value="HTH_LYSR"/>
    <property type="match status" value="1"/>
</dbReference>
<proteinExistence type="inferred from homology"/>
<organism evidence="6 7">
    <name type="scientific">Shinella kummerowiae</name>
    <dbReference type="NCBI Taxonomy" id="417745"/>
    <lineage>
        <taxon>Bacteria</taxon>
        <taxon>Pseudomonadati</taxon>
        <taxon>Pseudomonadota</taxon>
        <taxon>Alphaproteobacteria</taxon>
        <taxon>Hyphomicrobiales</taxon>
        <taxon>Rhizobiaceae</taxon>
        <taxon>Shinella</taxon>
    </lineage>
</organism>
<evidence type="ECO:0000256" key="3">
    <source>
        <dbReference type="ARBA" id="ARBA00023125"/>
    </source>
</evidence>
<dbReference type="PANTHER" id="PTHR30579:SF7">
    <property type="entry name" value="HTH-TYPE TRANSCRIPTIONAL REGULATOR LRHA-RELATED"/>
    <property type="match status" value="1"/>
</dbReference>
<dbReference type="GO" id="GO:0003677">
    <property type="term" value="F:DNA binding"/>
    <property type="evidence" value="ECO:0007669"/>
    <property type="project" value="UniProtKB-KW"/>
</dbReference>
<dbReference type="InterPro" id="IPR036390">
    <property type="entry name" value="WH_DNA-bd_sf"/>
</dbReference>
<evidence type="ECO:0000256" key="4">
    <source>
        <dbReference type="ARBA" id="ARBA00023163"/>
    </source>
</evidence>
<dbReference type="EMBL" id="WUMK01000003">
    <property type="protein sequence ID" value="MXN45561.1"/>
    <property type="molecule type" value="Genomic_DNA"/>
</dbReference>
<dbReference type="Gene3D" id="1.10.10.10">
    <property type="entry name" value="Winged helix-like DNA-binding domain superfamily/Winged helix DNA-binding domain"/>
    <property type="match status" value="1"/>
</dbReference>
<dbReference type="InterPro" id="IPR036388">
    <property type="entry name" value="WH-like_DNA-bd_sf"/>
</dbReference>
<gene>
    <name evidence="6" type="ORF">GR138_10180</name>
</gene>
<sequence>MRNIPTDLMRSFVKAIDGGSFTRAAEMVGRTQSAVSLQIKRLEEVVGVRLFQRDAHNLQLTAQGRTFAQYARRMLALNDEVLALMQSPAVSGRVRLGAPSEYTDSLLPHLLGRFAQAHPHVMLEVTSDLSKNLLSRQQNGEFDLVIALHDDTPAGGGKPIHTEPLIWFTSADHFGHMQSPLPLVLAPPPCVYRRRMLQQLNREAKPCRIAYLSSSHSAVLAAVRAGLGVTAMAQSTVPDDVRPLGMADGLAQLGHLDVHLHRRPTAESEEAIDYLETYIAERLGQAGGLAPVSGQYAAG</sequence>
<dbReference type="Proteomes" id="UP000435802">
    <property type="component" value="Unassembled WGS sequence"/>
</dbReference>
<keyword evidence="2" id="KW-0805">Transcription regulation</keyword>
<dbReference type="OrthoDB" id="9789529at2"/>
<name>A0A6N8SA67_9HYPH</name>
<dbReference type="SUPFAM" id="SSF53850">
    <property type="entry name" value="Periplasmic binding protein-like II"/>
    <property type="match status" value="1"/>
</dbReference>
<dbReference type="InterPro" id="IPR000847">
    <property type="entry name" value="LysR_HTH_N"/>
</dbReference>
<feature type="domain" description="HTH lysR-type" evidence="5">
    <location>
        <begin position="4"/>
        <end position="61"/>
    </location>
</feature>
<dbReference type="Pfam" id="PF00126">
    <property type="entry name" value="HTH_1"/>
    <property type="match status" value="1"/>
</dbReference>
<dbReference type="Pfam" id="PF03466">
    <property type="entry name" value="LysR_substrate"/>
    <property type="match status" value="1"/>
</dbReference>
<dbReference type="SUPFAM" id="SSF46785">
    <property type="entry name" value="Winged helix' DNA-binding domain"/>
    <property type="match status" value="1"/>
</dbReference>
<evidence type="ECO:0000256" key="2">
    <source>
        <dbReference type="ARBA" id="ARBA00023015"/>
    </source>
</evidence>
<comment type="caution">
    <text evidence="6">The sequence shown here is derived from an EMBL/GenBank/DDBJ whole genome shotgun (WGS) entry which is preliminary data.</text>
</comment>
<dbReference type="PRINTS" id="PR00039">
    <property type="entry name" value="HTHLYSR"/>
</dbReference>
<keyword evidence="7" id="KW-1185">Reference proteome</keyword>
<accession>A0A6N8SA67</accession>
<comment type="similarity">
    <text evidence="1">Belongs to the LysR transcriptional regulatory family.</text>
</comment>
<dbReference type="Gene3D" id="3.40.190.10">
    <property type="entry name" value="Periplasmic binding protein-like II"/>
    <property type="match status" value="2"/>
</dbReference>
<dbReference type="FunFam" id="1.10.10.10:FF:000001">
    <property type="entry name" value="LysR family transcriptional regulator"/>
    <property type="match status" value="1"/>
</dbReference>
<keyword evidence="3" id="KW-0238">DNA-binding</keyword>
<dbReference type="InterPro" id="IPR005119">
    <property type="entry name" value="LysR_subst-bd"/>
</dbReference>
<keyword evidence="4" id="KW-0804">Transcription</keyword>
<reference evidence="6 7" key="1">
    <citation type="submission" date="2019-12" db="EMBL/GenBank/DDBJ databases">
        <title>Shinella kummerowiae sp. nov., a symbiotic bacterium isolated from root nodules of the herbal legume Kummerowia stipulacea.</title>
        <authorList>
            <person name="Gao J."/>
        </authorList>
    </citation>
    <scope>NUCLEOTIDE SEQUENCE [LARGE SCALE GENOMIC DNA]</scope>
    <source>
        <strain evidence="6 7">CCBAU 25048</strain>
    </source>
</reference>
<evidence type="ECO:0000313" key="7">
    <source>
        <dbReference type="Proteomes" id="UP000435802"/>
    </source>
</evidence>
<evidence type="ECO:0000256" key="1">
    <source>
        <dbReference type="ARBA" id="ARBA00009437"/>
    </source>
</evidence>